<evidence type="ECO:0000256" key="4">
    <source>
        <dbReference type="ARBA" id="ARBA00022801"/>
    </source>
</evidence>
<proteinExistence type="predicted"/>
<dbReference type="FunFam" id="3.60.40.10:FF:000002">
    <property type="entry name" value="Serine/threonine phosphatase stp"/>
    <property type="match status" value="1"/>
</dbReference>
<dbReference type="RefSeq" id="WP_123093211.1">
    <property type="nucleotide sequence ID" value="NZ_CAJGVC010000001.1"/>
</dbReference>
<dbReference type="GO" id="GO:0046872">
    <property type="term" value="F:metal ion binding"/>
    <property type="evidence" value="ECO:0007669"/>
    <property type="project" value="UniProtKB-KW"/>
</dbReference>
<sequence length="414" mass="44104">MAIGLRYAARSDVGLVRSDNQDSGYAGPHLLVVADGMGGHAGGDIASATVITELVELDHDSLGASEASAQLGKAIRRANREIARIAEERKELSGMGTTTTALMRARNKLILAHIGDSRAYLLRDGTVTQITTDHSFVQTLIDEGRITEEEASTHPQRSVVTRVLTGDEDDDPDVGAREARLGDRYLLCSDGLSGFVARDTIAEQLSSGRTPAETADDLVALALRAGAPDNVTVIVADVVDSADGTPPSTQPQVVGSASMRSSSTRAIPTTPAEKAAALVRPETPEPDLELAEEGSTRRGRWLRRVAALGVVALVLGAILYGAWAWTQQQYYIAGQDGRVTIYRGIASDLGPIPLSSAVEQTDVMLSDLPDFYRSSIEESVSVDSERDAQKKVDDLRVAAKRCAELRSEGEPCGR</sequence>
<dbReference type="Pfam" id="PF13672">
    <property type="entry name" value="PP2C_2"/>
    <property type="match status" value="1"/>
</dbReference>
<comment type="catalytic activity">
    <reaction evidence="7">
        <text>O-phospho-L-seryl-[protein] + H2O = L-seryl-[protein] + phosphate</text>
        <dbReference type="Rhea" id="RHEA:20629"/>
        <dbReference type="Rhea" id="RHEA-COMP:9863"/>
        <dbReference type="Rhea" id="RHEA-COMP:11604"/>
        <dbReference type="ChEBI" id="CHEBI:15377"/>
        <dbReference type="ChEBI" id="CHEBI:29999"/>
        <dbReference type="ChEBI" id="CHEBI:43474"/>
        <dbReference type="ChEBI" id="CHEBI:83421"/>
        <dbReference type="EC" id="3.1.3.16"/>
    </reaction>
</comment>
<keyword evidence="14" id="KW-1133">Transmembrane helix</keyword>
<evidence type="ECO:0000256" key="12">
    <source>
        <dbReference type="SAM" id="Coils"/>
    </source>
</evidence>
<keyword evidence="4" id="KW-0378">Hydrolase</keyword>
<keyword evidence="14" id="KW-0812">Transmembrane</keyword>
<evidence type="ECO:0000256" key="10">
    <source>
        <dbReference type="ARBA" id="ARBA00077741"/>
    </source>
</evidence>
<evidence type="ECO:0000256" key="7">
    <source>
        <dbReference type="ARBA" id="ARBA00047761"/>
    </source>
</evidence>
<dbReference type="SMART" id="SM00332">
    <property type="entry name" value="PP2Cc"/>
    <property type="match status" value="1"/>
</dbReference>
<dbReference type="Gene3D" id="3.60.40.10">
    <property type="entry name" value="PPM-type phosphatase domain"/>
    <property type="match status" value="1"/>
</dbReference>
<evidence type="ECO:0000256" key="3">
    <source>
        <dbReference type="ARBA" id="ARBA00022723"/>
    </source>
</evidence>
<dbReference type="SUPFAM" id="SSF81606">
    <property type="entry name" value="PP2C-like"/>
    <property type="match status" value="1"/>
</dbReference>
<dbReference type="PANTHER" id="PTHR13832">
    <property type="entry name" value="PROTEIN PHOSPHATASE 2C"/>
    <property type="match status" value="1"/>
</dbReference>
<evidence type="ECO:0000256" key="9">
    <source>
        <dbReference type="ARBA" id="ARBA00071184"/>
    </source>
</evidence>
<dbReference type="KEGG" id="jme:EEW87_015580"/>
<accession>A0A5P8FR59</accession>
<evidence type="ECO:0000256" key="11">
    <source>
        <dbReference type="ARBA" id="ARBA00079123"/>
    </source>
</evidence>
<gene>
    <name evidence="16" type="ORF">EEW87_015580</name>
</gene>
<name>A0A5P8FR59_9MICO</name>
<dbReference type="InterPro" id="IPR015655">
    <property type="entry name" value="PP2C"/>
</dbReference>
<feature type="coiled-coil region" evidence="12">
    <location>
        <begin position="68"/>
        <end position="95"/>
    </location>
</feature>
<feature type="region of interest" description="Disordered" evidence="13">
    <location>
        <begin position="242"/>
        <end position="267"/>
    </location>
</feature>
<evidence type="ECO:0000256" key="6">
    <source>
        <dbReference type="ARBA" id="ARBA00023211"/>
    </source>
</evidence>
<dbReference type="InterPro" id="IPR036457">
    <property type="entry name" value="PPM-type-like_dom_sf"/>
</dbReference>
<evidence type="ECO:0000259" key="15">
    <source>
        <dbReference type="PROSITE" id="PS51746"/>
    </source>
</evidence>
<dbReference type="GeneID" id="59162610"/>
<dbReference type="PROSITE" id="PS51746">
    <property type="entry name" value="PPM_2"/>
    <property type="match status" value="1"/>
</dbReference>
<keyword evidence="3" id="KW-0479">Metal-binding</keyword>
<organism evidence="16 17">
    <name type="scientific">Janibacter melonis</name>
    <dbReference type="NCBI Taxonomy" id="262209"/>
    <lineage>
        <taxon>Bacteria</taxon>
        <taxon>Bacillati</taxon>
        <taxon>Actinomycetota</taxon>
        <taxon>Actinomycetes</taxon>
        <taxon>Micrococcales</taxon>
        <taxon>Intrasporangiaceae</taxon>
        <taxon>Janibacter</taxon>
    </lineage>
</organism>
<dbReference type="NCBIfam" id="NF033484">
    <property type="entry name" value="Stp1_PP2C_phos"/>
    <property type="match status" value="1"/>
</dbReference>
<keyword evidence="6" id="KW-0464">Manganese</keyword>
<feature type="domain" description="PPM-type phosphatase" evidence="15">
    <location>
        <begin position="6"/>
        <end position="238"/>
    </location>
</feature>
<dbReference type="CDD" id="cd00143">
    <property type="entry name" value="PP2Cc"/>
    <property type="match status" value="1"/>
</dbReference>
<dbReference type="InterPro" id="IPR001932">
    <property type="entry name" value="PPM-type_phosphatase-like_dom"/>
</dbReference>
<comment type="cofactor">
    <cofactor evidence="1">
        <name>Mn(2+)</name>
        <dbReference type="ChEBI" id="CHEBI:29035"/>
    </cofactor>
</comment>
<evidence type="ECO:0000256" key="13">
    <source>
        <dbReference type="SAM" id="MobiDB-lite"/>
    </source>
</evidence>
<evidence type="ECO:0000256" key="1">
    <source>
        <dbReference type="ARBA" id="ARBA00001936"/>
    </source>
</evidence>
<dbReference type="PANTHER" id="PTHR13832:SF827">
    <property type="entry name" value="PROTEIN PHOSPHATASE 1L"/>
    <property type="match status" value="1"/>
</dbReference>
<dbReference type="AlphaFoldDB" id="A0A5P8FR59"/>
<evidence type="ECO:0000313" key="16">
    <source>
        <dbReference type="EMBL" id="QFQ31444.2"/>
    </source>
</evidence>
<dbReference type="GO" id="GO:0004722">
    <property type="term" value="F:protein serine/threonine phosphatase activity"/>
    <property type="evidence" value="ECO:0007669"/>
    <property type="project" value="UniProtKB-EC"/>
</dbReference>
<feature type="compositionally biased region" description="Polar residues" evidence="13">
    <location>
        <begin position="246"/>
        <end position="267"/>
    </location>
</feature>
<protein>
    <recommendedName>
        <fullName evidence="9">Serine/threonine protein phosphatase PstP</fullName>
        <ecNumber evidence="2">3.1.3.16</ecNumber>
    </recommendedName>
    <alternativeName>
        <fullName evidence="11">Mycobacterial Ser/Thr phosphatase</fullName>
    </alternativeName>
    <alternativeName>
        <fullName evidence="10">PP2C-family Ser/Thr phosphatase</fullName>
    </alternativeName>
</protein>
<keyword evidence="14" id="KW-0472">Membrane</keyword>
<evidence type="ECO:0000313" key="17">
    <source>
        <dbReference type="Proteomes" id="UP000271708"/>
    </source>
</evidence>
<evidence type="ECO:0000256" key="8">
    <source>
        <dbReference type="ARBA" id="ARBA00048336"/>
    </source>
</evidence>
<evidence type="ECO:0000256" key="2">
    <source>
        <dbReference type="ARBA" id="ARBA00013081"/>
    </source>
</evidence>
<keyword evidence="12" id="KW-0175">Coiled coil</keyword>
<reference evidence="16 17" key="1">
    <citation type="submission" date="2019-09" db="EMBL/GenBank/DDBJ databases">
        <title>Complete Genome Sequence of Janibacter melonis M714 with both human health impact and industrial applications.</title>
        <authorList>
            <person name="Jin M."/>
            <person name="Zhao Q.R."/>
        </authorList>
    </citation>
    <scope>NUCLEOTIDE SEQUENCE [LARGE SCALE GENOMIC DNA]</scope>
    <source>
        <strain evidence="16 17">M714</strain>
    </source>
</reference>
<comment type="catalytic activity">
    <reaction evidence="8">
        <text>O-phospho-L-threonyl-[protein] + H2O = L-threonyl-[protein] + phosphate</text>
        <dbReference type="Rhea" id="RHEA:47004"/>
        <dbReference type="Rhea" id="RHEA-COMP:11060"/>
        <dbReference type="Rhea" id="RHEA-COMP:11605"/>
        <dbReference type="ChEBI" id="CHEBI:15377"/>
        <dbReference type="ChEBI" id="CHEBI:30013"/>
        <dbReference type="ChEBI" id="CHEBI:43474"/>
        <dbReference type="ChEBI" id="CHEBI:61977"/>
        <dbReference type="EC" id="3.1.3.16"/>
    </reaction>
</comment>
<feature type="transmembrane region" description="Helical" evidence="14">
    <location>
        <begin position="305"/>
        <end position="325"/>
    </location>
</feature>
<evidence type="ECO:0000256" key="14">
    <source>
        <dbReference type="SAM" id="Phobius"/>
    </source>
</evidence>
<dbReference type="EC" id="3.1.3.16" evidence="2"/>
<dbReference type="EMBL" id="CP044548">
    <property type="protein sequence ID" value="QFQ31444.2"/>
    <property type="molecule type" value="Genomic_DNA"/>
</dbReference>
<dbReference type="Proteomes" id="UP000271708">
    <property type="component" value="Chromosome"/>
</dbReference>
<dbReference type="SMART" id="SM00331">
    <property type="entry name" value="PP2C_SIG"/>
    <property type="match status" value="1"/>
</dbReference>
<evidence type="ECO:0000256" key="5">
    <source>
        <dbReference type="ARBA" id="ARBA00022912"/>
    </source>
</evidence>
<keyword evidence="5" id="KW-0904">Protein phosphatase</keyword>